<dbReference type="GO" id="GO:0043139">
    <property type="term" value="F:5'-3' DNA helicase activity"/>
    <property type="evidence" value="ECO:0007669"/>
    <property type="project" value="UniProtKB-UniRule"/>
</dbReference>
<keyword evidence="9 11" id="KW-0234">DNA repair</keyword>
<dbReference type="PATRIC" id="fig|1171373.8.peg.1986"/>
<evidence type="ECO:0000256" key="5">
    <source>
        <dbReference type="ARBA" id="ARBA00022806"/>
    </source>
</evidence>
<dbReference type="Pfam" id="PF13538">
    <property type="entry name" value="UvrD_C_2"/>
    <property type="match status" value="1"/>
</dbReference>
<dbReference type="GO" id="GO:0003677">
    <property type="term" value="F:DNA binding"/>
    <property type="evidence" value="ECO:0007669"/>
    <property type="project" value="UniProtKB-UniRule"/>
</dbReference>
<dbReference type="Gene3D" id="1.10.10.1020">
    <property type="entry name" value="RecBCD complex, subunit RecD, N-terminal domain"/>
    <property type="match status" value="1"/>
</dbReference>
<dbReference type="GO" id="GO:0008854">
    <property type="term" value="F:exodeoxyribonuclease V activity"/>
    <property type="evidence" value="ECO:0007669"/>
    <property type="project" value="InterPro"/>
</dbReference>
<evidence type="ECO:0000313" key="14">
    <source>
        <dbReference type="EMBL" id="AFV89802.1"/>
    </source>
</evidence>
<evidence type="ECO:0000256" key="7">
    <source>
        <dbReference type="ARBA" id="ARBA00022840"/>
    </source>
</evidence>
<comment type="catalytic activity">
    <reaction evidence="11">
        <text>ATP + H2O = ADP + phosphate + H(+)</text>
        <dbReference type="Rhea" id="RHEA:13065"/>
        <dbReference type="ChEBI" id="CHEBI:15377"/>
        <dbReference type="ChEBI" id="CHEBI:15378"/>
        <dbReference type="ChEBI" id="CHEBI:30616"/>
        <dbReference type="ChEBI" id="CHEBI:43474"/>
        <dbReference type="ChEBI" id="CHEBI:456216"/>
        <dbReference type="EC" id="5.6.2.3"/>
    </reaction>
</comment>
<dbReference type="KEGG" id="pbo:PACID_20070"/>
<comment type="subunit">
    <text evidence="11">Heterotrimer of RecB, RecC and RecD. All subunits contribute to DNA-binding.</text>
</comment>
<name>K7S5A9_ACIA4</name>
<dbReference type="EMBL" id="CP003493">
    <property type="protein sequence ID" value="AFV89802.1"/>
    <property type="molecule type" value="Genomic_DNA"/>
</dbReference>
<dbReference type="CDD" id="cd18809">
    <property type="entry name" value="SF1_C_RecD"/>
    <property type="match status" value="1"/>
</dbReference>
<dbReference type="HAMAP" id="MF_01487">
    <property type="entry name" value="RecD"/>
    <property type="match status" value="1"/>
</dbReference>
<evidence type="ECO:0000256" key="1">
    <source>
        <dbReference type="ARBA" id="ARBA00022722"/>
    </source>
</evidence>
<evidence type="ECO:0000256" key="9">
    <source>
        <dbReference type="ARBA" id="ARBA00023204"/>
    </source>
</evidence>
<reference evidence="14 15" key="1">
    <citation type="journal article" date="2012" name="BMC Genomics">
        <title>The genome sequence of Propionibacterium acidipropionici provides insights into its biotechnological and industrial potential.</title>
        <authorList>
            <person name="Parizzi L.P."/>
            <person name="Grassi M.C."/>
            <person name="Llerena L.A."/>
            <person name="Carazzolle M.F."/>
            <person name="Queiroz V.L."/>
            <person name="Lunardi I."/>
            <person name="Zeidler A.F."/>
            <person name="Teixeira P.J."/>
            <person name="Mieczkowski P."/>
            <person name="Rincones J."/>
            <person name="Pereira G.A."/>
        </authorList>
    </citation>
    <scope>NUCLEOTIDE SEQUENCE [LARGE SCALE GENOMIC DNA]</scope>
    <source>
        <strain evidence="15">ATCC 4875 / DSM 20272 / JCM 6432 / NBRC 12425 / NCIMB 8070</strain>
    </source>
</reference>
<dbReference type="SUPFAM" id="SSF52540">
    <property type="entry name" value="P-loop containing nucleoside triphosphate hydrolases"/>
    <property type="match status" value="2"/>
</dbReference>
<dbReference type="HOGENOM" id="CLU_007524_1_3_11"/>
<comment type="miscellaneous">
    <text evidence="11">In the RecBCD complex, RecB has a slow 3'-5' helicase, an exonuclease activity and loads RecA onto ssDNA, RecD has a fast 5'-3' helicase activity, while RecC stimulates the ATPase and processivity of the RecB helicase and contributes to recognition of the Chi site.</text>
</comment>
<evidence type="ECO:0000256" key="3">
    <source>
        <dbReference type="ARBA" id="ARBA00022763"/>
    </source>
</evidence>
<feature type="region of interest" description="Disordered" evidence="12">
    <location>
        <begin position="609"/>
        <end position="642"/>
    </location>
</feature>
<evidence type="ECO:0000256" key="12">
    <source>
        <dbReference type="SAM" id="MobiDB-lite"/>
    </source>
</evidence>
<dbReference type="NCBIfam" id="TIGR01447">
    <property type="entry name" value="recD"/>
    <property type="match status" value="1"/>
</dbReference>
<evidence type="ECO:0000313" key="15">
    <source>
        <dbReference type="Proteomes" id="UP000000214"/>
    </source>
</evidence>
<keyword evidence="3 11" id="KW-0227">DNA damage</keyword>
<evidence type="ECO:0000259" key="13">
    <source>
        <dbReference type="SMART" id="SM00382"/>
    </source>
</evidence>
<dbReference type="InterPro" id="IPR027417">
    <property type="entry name" value="P-loop_NTPase"/>
</dbReference>
<evidence type="ECO:0000256" key="6">
    <source>
        <dbReference type="ARBA" id="ARBA00022839"/>
    </source>
</evidence>
<comment type="function">
    <text evidence="11">A helicase/nuclease that prepares dsDNA breaks (DSB) for recombinational DNA repair. Binds to DSBs and unwinds DNA via a highly rapid and processive ATP-dependent bidirectional helicase activity. Unwinds dsDNA until it encounters a Chi (crossover hotspot instigator) sequence from the 3' direction. Cuts ssDNA a few nucleotides 3' to the Chi site. The properties and activities of the enzyme are changed at Chi. The Chi-altered holoenzyme produces a long 3'-ssDNA overhang and facilitates RecA-binding to the ssDNA for homologous DNA recombination and repair. Holoenzyme degrades any linearized DNA that is unable to undergo homologous recombination. In the holoenzyme this subunit has ssDNA-dependent ATPase and 5'-3' helicase activity. When added to pre-assembled RecBC greatly stimulates nuclease activity and augments holoenzyme processivity. Negatively regulates the RecA-loading ability of RecBCD.</text>
</comment>
<dbReference type="InterPro" id="IPR006344">
    <property type="entry name" value="RecD"/>
</dbReference>
<dbReference type="AlphaFoldDB" id="K7S5A9"/>
<protein>
    <recommendedName>
        <fullName evidence="11">RecBCD enzyme subunit RecD</fullName>
        <ecNumber evidence="11">5.6.2.3</ecNumber>
    </recommendedName>
    <alternativeName>
        <fullName evidence="11">DNA 5'-3' helicase subunit RecD</fullName>
    </alternativeName>
    <alternativeName>
        <fullName evidence="11">Exonuclease V subunit RecD</fullName>
        <shortName evidence="11">ExoV subunit RecD</shortName>
    </alternativeName>
    <alternativeName>
        <fullName evidence="11">Helicase/nuclease RecBCD subunit RecD</fullName>
    </alternativeName>
</protein>
<dbReference type="GO" id="GO:0000724">
    <property type="term" value="P:double-strand break repair via homologous recombination"/>
    <property type="evidence" value="ECO:0007669"/>
    <property type="project" value="UniProtKB-UniRule"/>
</dbReference>
<dbReference type="GO" id="GO:0016887">
    <property type="term" value="F:ATP hydrolysis activity"/>
    <property type="evidence" value="ECO:0007669"/>
    <property type="project" value="RHEA"/>
</dbReference>
<accession>K7S5A9</accession>
<organism evidence="14 15">
    <name type="scientific">Acidipropionibacterium acidipropionici (strain ATCC 4875 / DSM 20272 / JCM 6432 / NBRC 12425 / NCIMB 8070 / 4)</name>
    <name type="common">Propionibacterium acidipropionici</name>
    <dbReference type="NCBI Taxonomy" id="1171373"/>
    <lineage>
        <taxon>Bacteria</taxon>
        <taxon>Bacillati</taxon>
        <taxon>Actinomycetota</taxon>
        <taxon>Actinomycetes</taxon>
        <taxon>Propionibacteriales</taxon>
        <taxon>Propionibacteriaceae</taxon>
        <taxon>Acidipropionibacterium</taxon>
    </lineage>
</organism>
<dbReference type="CDD" id="cd17933">
    <property type="entry name" value="DEXSc_RecD-like"/>
    <property type="match status" value="1"/>
</dbReference>
<keyword evidence="10 11" id="KW-0413">Isomerase</keyword>
<dbReference type="InterPro" id="IPR003593">
    <property type="entry name" value="AAA+_ATPase"/>
</dbReference>
<dbReference type="Gene3D" id="3.40.50.300">
    <property type="entry name" value="P-loop containing nucleotide triphosphate hydrolases"/>
    <property type="match status" value="3"/>
</dbReference>
<evidence type="ECO:0000256" key="11">
    <source>
        <dbReference type="HAMAP-Rule" id="MF_01487"/>
    </source>
</evidence>
<dbReference type="InterPro" id="IPR050534">
    <property type="entry name" value="Coronavir_polyprotein_1ab"/>
</dbReference>
<dbReference type="GO" id="GO:0009338">
    <property type="term" value="C:exodeoxyribonuclease V complex"/>
    <property type="evidence" value="ECO:0007669"/>
    <property type="project" value="InterPro"/>
</dbReference>
<dbReference type="EC" id="5.6.2.3" evidence="11"/>
<dbReference type="SMART" id="SM00382">
    <property type="entry name" value="AAA"/>
    <property type="match status" value="1"/>
</dbReference>
<dbReference type="GO" id="GO:0005524">
    <property type="term" value="F:ATP binding"/>
    <property type="evidence" value="ECO:0007669"/>
    <property type="project" value="UniProtKB-UniRule"/>
</dbReference>
<keyword evidence="5 11" id="KW-0347">Helicase</keyword>
<dbReference type="Pfam" id="PF21185">
    <property type="entry name" value="RecD_N"/>
    <property type="match status" value="1"/>
</dbReference>
<comment type="similarity">
    <text evidence="11">Belongs to the RecD family.</text>
</comment>
<evidence type="ECO:0000256" key="2">
    <source>
        <dbReference type="ARBA" id="ARBA00022741"/>
    </source>
</evidence>
<gene>
    <name evidence="11" type="primary">recD</name>
    <name evidence="14" type="ordered locus">PACID_20070</name>
</gene>
<dbReference type="InterPro" id="IPR027785">
    <property type="entry name" value="UvrD-like_helicase_C"/>
</dbReference>
<proteinExistence type="inferred from homology"/>
<dbReference type="Pfam" id="PF13604">
    <property type="entry name" value="AAA_30"/>
    <property type="match status" value="1"/>
</dbReference>
<keyword evidence="2 11" id="KW-0547">Nucleotide-binding</keyword>
<sequence>MPDLIPVAAGHLAPFCRTGVLEAADVHLARLICRAGGEPSPDVELAAALTVRELRLGSVQMDPATIRRDVARQILDPAVVAAAGPGELAALEEFKALSWPDPSAWLEELGVSPAVAGPMAPANRRALRLDEGILHLERYWQDEQQVAQLMAGLADDPPDELSDHLVEAAVKSVGGALRQAGTVLDPAQIQAAERACRHRLTVLAGGPGTGKTTTVCTILAVLARAAGDPGPVRLAAPSGKAAARLRDAVGQVAAGLPEEFRPASVEATTVHALLGSRGPGRGFSHDARNPLAAGVVIVDEASMLSLPMAARLLEAVGPSTRLVLVGDPGQLVSVDAGSVLADVVASASGLGPERLPVTTLTSNHRSGGAIARLAEAVRRGDQDAVMAVLDGDDSTVGFIDADAAGVGLQDLPEVAEQIRSVAADTLEAVNRGDDEEALRLVDEHRLLCAHRQGPYGVEAWSRQMDSALSEALPGLGRGRWVVGEPVIVNRNMRQLEINNGDCGVVVTEDPVPTVVLPGGSGAPRRLPCALVASLRPLQAMTVHKAQGSQFNRVTVILPPPDSPLLTRELIYTAITRARRGLTVVGTRESVSRAVAQPSRRRSGLARLWERRSQRDRQVGAGLGDGQAVGEPGLDEAAGDGHR</sequence>
<dbReference type="InterPro" id="IPR049550">
    <property type="entry name" value="RecD_N"/>
</dbReference>
<dbReference type="eggNOG" id="COG0507">
    <property type="taxonomic scope" value="Bacteria"/>
</dbReference>
<keyword evidence="6 11" id="KW-0269">Exonuclease</keyword>
<dbReference type="RefSeq" id="WP_015070703.1">
    <property type="nucleotide sequence ID" value="NC_019395.1"/>
</dbReference>
<dbReference type="GO" id="GO:0017116">
    <property type="term" value="F:single-stranded DNA helicase activity"/>
    <property type="evidence" value="ECO:0007669"/>
    <property type="project" value="TreeGrafter"/>
</dbReference>
<evidence type="ECO:0000256" key="10">
    <source>
        <dbReference type="ARBA" id="ARBA00023235"/>
    </source>
</evidence>
<keyword evidence="7 11" id="KW-0067">ATP-binding</keyword>
<evidence type="ECO:0000256" key="4">
    <source>
        <dbReference type="ARBA" id="ARBA00022801"/>
    </source>
</evidence>
<dbReference type="PANTHER" id="PTHR43788:SF6">
    <property type="entry name" value="DNA HELICASE B"/>
    <property type="match status" value="1"/>
</dbReference>
<keyword evidence="1 11" id="KW-0540">Nuclease</keyword>
<evidence type="ECO:0000256" key="8">
    <source>
        <dbReference type="ARBA" id="ARBA00023125"/>
    </source>
</evidence>
<dbReference type="Proteomes" id="UP000000214">
    <property type="component" value="Chromosome"/>
</dbReference>
<keyword evidence="8 11" id="KW-0238">DNA-binding</keyword>
<feature type="compositionally biased region" description="Acidic residues" evidence="12">
    <location>
        <begin position="632"/>
        <end position="642"/>
    </location>
</feature>
<dbReference type="STRING" id="1171373.PACID_20070"/>
<dbReference type="PANTHER" id="PTHR43788">
    <property type="entry name" value="DNA2/NAM7 HELICASE FAMILY MEMBER"/>
    <property type="match status" value="1"/>
</dbReference>
<feature type="binding site" evidence="11">
    <location>
        <begin position="205"/>
        <end position="212"/>
    </location>
    <ligand>
        <name>ATP</name>
        <dbReference type="ChEBI" id="CHEBI:30616"/>
    </ligand>
</feature>
<feature type="domain" description="AAA+ ATPase" evidence="13">
    <location>
        <begin position="197"/>
        <end position="390"/>
    </location>
</feature>
<keyword evidence="4 11" id="KW-0378">Hydrolase</keyword>
<dbReference type="InterPro" id="IPR041851">
    <property type="entry name" value="RecD_N_sf"/>
</dbReference>